<dbReference type="PANTHER" id="PTHR12147:SF26">
    <property type="entry name" value="PEPTIDASE M28 DOMAIN-CONTAINING PROTEIN"/>
    <property type="match status" value="1"/>
</dbReference>
<dbReference type="InterPro" id="IPR045175">
    <property type="entry name" value="M28_fam"/>
</dbReference>
<protein>
    <submittedName>
        <fullName evidence="5">Leupeptin-inactivating enzyme 2-like</fullName>
    </submittedName>
</protein>
<dbReference type="GO" id="GO:0006508">
    <property type="term" value="P:proteolysis"/>
    <property type="evidence" value="ECO:0007669"/>
    <property type="project" value="InterPro"/>
</dbReference>
<feature type="domain" description="Peptidase M28" evidence="4">
    <location>
        <begin position="131"/>
        <end position="203"/>
    </location>
</feature>
<comment type="cofactor">
    <cofactor evidence="1">
        <name>Zn(2+)</name>
        <dbReference type="ChEBI" id="CHEBI:29105"/>
    </cofactor>
</comment>
<dbReference type="Gene3D" id="3.40.630.10">
    <property type="entry name" value="Zn peptidases"/>
    <property type="match status" value="1"/>
</dbReference>
<comment type="caution">
    <text evidence="5">The sequence shown here is derived from an EMBL/GenBank/DDBJ whole genome shotgun (WGS) entry which is preliminary data.</text>
</comment>
<comment type="similarity">
    <text evidence="2">Belongs to the peptidase M28 family. M28B subfamily.</text>
</comment>
<dbReference type="Pfam" id="PF04389">
    <property type="entry name" value="Peptidase_M28"/>
    <property type="match status" value="1"/>
</dbReference>
<accession>A0A8J5JTQ6</accession>
<evidence type="ECO:0000256" key="1">
    <source>
        <dbReference type="ARBA" id="ARBA00001947"/>
    </source>
</evidence>
<evidence type="ECO:0000313" key="6">
    <source>
        <dbReference type="Proteomes" id="UP000747542"/>
    </source>
</evidence>
<evidence type="ECO:0000313" key="5">
    <source>
        <dbReference type="EMBL" id="KAG7163920.1"/>
    </source>
</evidence>
<keyword evidence="6" id="KW-1185">Reference proteome</keyword>
<dbReference type="Proteomes" id="UP000747542">
    <property type="component" value="Unassembled WGS sequence"/>
</dbReference>
<gene>
    <name evidence="5" type="primary">lieB-L</name>
    <name evidence="5" type="ORF">Hamer_G020836</name>
</gene>
<name>A0A8J5JTQ6_HOMAM</name>
<feature type="region of interest" description="Disordered" evidence="3">
    <location>
        <begin position="1"/>
        <end position="21"/>
    </location>
</feature>
<dbReference type="EMBL" id="JAHLQT010026066">
    <property type="protein sequence ID" value="KAG7163920.1"/>
    <property type="molecule type" value="Genomic_DNA"/>
</dbReference>
<reference evidence="5" key="1">
    <citation type="journal article" date="2021" name="Sci. Adv.">
        <title>The American lobster genome reveals insights on longevity, neural, and immune adaptations.</title>
        <authorList>
            <person name="Polinski J.M."/>
            <person name="Zimin A.V."/>
            <person name="Clark K.F."/>
            <person name="Kohn A.B."/>
            <person name="Sadowski N."/>
            <person name="Timp W."/>
            <person name="Ptitsyn A."/>
            <person name="Khanna P."/>
            <person name="Romanova D.Y."/>
            <person name="Williams P."/>
            <person name="Greenwood S.J."/>
            <person name="Moroz L.L."/>
            <person name="Walt D.R."/>
            <person name="Bodnar A.G."/>
        </authorList>
    </citation>
    <scope>NUCLEOTIDE SEQUENCE</scope>
    <source>
        <strain evidence="5">GMGI-L3</strain>
    </source>
</reference>
<dbReference type="GO" id="GO:0008235">
    <property type="term" value="F:metalloexopeptidase activity"/>
    <property type="evidence" value="ECO:0007669"/>
    <property type="project" value="InterPro"/>
</dbReference>
<proteinExistence type="inferred from homology"/>
<dbReference type="InterPro" id="IPR007484">
    <property type="entry name" value="Peptidase_M28"/>
</dbReference>
<sequence>MYALRARPWHRDEGITPQPKVEDLEDAAQRLPEEVVNHLQVLTTEEEAMEGSRRSPKSAANTMKVDLQHLTQMMSTVFSATRNHDSAPLNKMAVSAYISQKFDSFGLMVVEHVFSAAEYILWYNEPMEGKNIIGILPGRLWGTPEDTPMVLGAHLDTVAGTPGLNDNGSGLSALVEVARVLASSGCSFKFSIFFVAFDLEEIGHRRLHPRLCLKLGPTTRYPGDSGVAILTWYVIYSLQEFPETWNDLLPETHQSLRQRNYTGDFAAVIYRSQVDSHLAHRLALYYEKLGQEQYRLEMMGLEGLGADLPKMAVLQDHFDFIRSDHIRFWYLNHTSYPLTIPAVLLTDTGPFRGHMRECYHGACDGPMDQNTMDLGLLEKVTQALVWTVGDLARASCGPRGRLSAPTVFKLISSLDHQDEGLSLGHVQDAMELQHFLHILPSMSEHQDPPPGP</sequence>
<evidence type="ECO:0000256" key="2">
    <source>
        <dbReference type="ARBA" id="ARBA00005634"/>
    </source>
</evidence>
<dbReference type="PANTHER" id="PTHR12147">
    <property type="entry name" value="METALLOPEPTIDASE M28 FAMILY MEMBER"/>
    <property type="match status" value="1"/>
</dbReference>
<evidence type="ECO:0000256" key="3">
    <source>
        <dbReference type="SAM" id="MobiDB-lite"/>
    </source>
</evidence>
<dbReference type="SUPFAM" id="SSF53187">
    <property type="entry name" value="Zn-dependent exopeptidases"/>
    <property type="match status" value="1"/>
</dbReference>
<evidence type="ECO:0000259" key="4">
    <source>
        <dbReference type="Pfam" id="PF04389"/>
    </source>
</evidence>
<dbReference type="AlphaFoldDB" id="A0A8J5JTQ6"/>
<organism evidence="5 6">
    <name type="scientific">Homarus americanus</name>
    <name type="common">American lobster</name>
    <dbReference type="NCBI Taxonomy" id="6706"/>
    <lineage>
        <taxon>Eukaryota</taxon>
        <taxon>Metazoa</taxon>
        <taxon>Ecdysozoa</taxon>
        <taxon>Arthropoda</taxon>
        <taxon>Crustacea</taxon>
        <taxon>Multicrustacea</taxon>
        <taxon>Malacostraca</taxon>
        <taxon>Eumalacostraca</taxon>
        <taxon>Eucarida</taxon>
        <taxon>Decapoda</taxon>
        <taxon>Pleocyemata</taxon>
        <taxon>Astacidea</taxon>
        <taxon>Nephropoidea</taxon>
        <taxon>Nephropidae</taxon>
        <taxon>Homarus</taxon>
    </lineage>
</organism>